<dbReference type="Pfam" id="PF00657">
    <property type="entry name" value="Lipase_GDSL"/>
    <property type="match status" value="1"/>
</dbReference>
<dbReference type="EMBL" id="LT965929">
    <property type="protein sequence ID" value="SOU42749.1"/>
    <property type="molecule type" value="Genomic_DNA"/>
</dbReference>
<dbReference type="Gene3D" id="3.40.50.1110">
    <property type="entry name" value="SGNH hydrolase"/>
    <property type="match status" value="1"/>
</dbReference>
<dbReference type="AlphaFoldDB" id="A0A2K4XEK3"/>
<dbReference type="InterPro" id="IPR001087">
    <property type="entry name" value="GDSL"/>
</dbReference>
<reference evidence="1 4" key="1">
    <citation type="submission" date="2015-06" db="EMBL/GenBank/DDBJ databases">
        <title>Genome sequence of Pseudoalteromonas carrageenovora.</title>
        <authorList>
            <person name="Xie B.-B."/>
            <person name="Rong J.-C."/>
            <person name="Qin Q.-L."/>
            <person name="Zhang Y.-Z."/>
        </authorList>
    </citation>
    <scope>NUCLEOTIDE SEQUENCE [LARGE SCALE GENOMIC DNA]</scope>
    <source>
        <strain evidence="1 4">IAM 12662</strain>
    </source>
</reference>
<name>A0A2K4XEK3_PSEVC</name>
<dbReference type="GO" id="GO:0016788">
    <property type="term" value="F:hydrolase activity, acting on ester bonds"/>
    <property type="evidence" value="ECO:0007669"/>
    <property type="project" value="UniProtKB-ARBA"/>
</dbReference>
<organism evidence="2 3">
    <name type="scientific">Pseudoalteromonas carrageenovora IAM 12662</name>
    <dbReference type="NCBI Taxonomy" id="1314868"/>
    <lineage>
        <taxon>Bacteria</taxon>
        <taxon>Pseudomonadati</taxon>
        <taxon>Pseudomonadota</taxon>
        <taxon>Gammaproteobacteria</taxon>
        <taxon>Alteromonadales</taxon>
        <taxon>Pseudoalteromonadaceae</taxon>
        <taxon>Pseudoalteromonas</taxon>
    </lineage>
</organism>
<dbReference type="Proteomes" id="UP000238288">
    <property type="component" value="Chromosome PCAR9b"/>
</dbReference>
<protein>
    <submittedName>
        <fullName evidence="2">Uncharacterized protein</fullName>
    </submittedName>
</protein>
<dbReference type="Proteomes" id="UP000615003">
    <property type="component" value="Unassembled WGS sequence"/>
</dbReference>
<evidence type="ECO:0000313" key="1">
    <source>
        <dbReference type="EMBL" id="MBE0384364.1"/>
    </source>
</evidence>
<sequence length="213" mass="23683">MTQIIKNILCFGDSNTWGLNSVTGKRFDENSRWPALLNKNLGPGFNVIEAGQPNRTLVNNPPFDGVLSGVSYLKPYLDTHKLNIIVVALGTNDLKKRFDLTSSAIANGLNDLINAIKAFYQSNSTLKPPQIIVISPAKIRLTEQYARIYSGADVKLKTLSDEFKQIADNQKCEFINLNSVNALAEDGIHFNAQEHEQISYLIANAIKQLMNNF</sequence>
<dbReference type="PANTHER" id="PTHR30383">
    <property type="entry name" value="THIOESTERASE 1/PROTEASE 1/LYSOPHOSPHOLIPASE L1"/>
    <property type="match status" value="1"/>
</dbReference>
<evidence type="ECO:0000313" key="4">
    <source>
        <dbReference type="Proteomes" id="UP000615003"/>
    </source>
</evidence>
<dbReference type="SUPFAM" id="SSF52266">
    <property type="entry name" value="SGNH hydrolase"/>
    <property type="match status" value="1"/>
</dbReference>
<dbReference type="InterPro" id="IPR051532">
    <property type="entry name" value="Ester_Hydrolysis_Enzymes"/>
</dbReference>
<dbReference type="PANTHER" id="PTHR30383:SF29">
    <property type="entry name" value="SGNH HYDROLASE-TYPE ESTERASE DOMAIN-CONTAINING PROTEIN"/>
    <property type="match status" value="1"/>
</dbReference>
<reference evidence="2 3" key="2">
    <citation type="submission" date="2017-11" db="EMBL/GenBank/DDBJ databases">
        <authorList>
            <person name="Han C.G."/>
        </authorList>
    </citation>
    <scope>NUCLEOTIDE SEQUENCE [LARGE SCALE GENOMIC DNA]</scope>
    <source>
        <strain evidence="3">ATCC 43555</strain>
        <strain evidence="2">ATCC43555</strain>
    </source>
</reference>
<evidence type="ECO:0000313" key="2">
    <source>
        <dbReference type="EMBL" id="SOU42749.1"/>
    </source>
</evidence>
<keyword evidence="4" id="KW-1185">Reference proteome</keyword>
<dbReference type="EMBL" id="AQGW01000025">
    <property type="protein sequence ID" value="MBE0384364.1"/>
    <property type="molecule type" value="Genomic_DNA"/>
</dbReference>
<proteinExistence type="predicted"/>
<accession>A0A2K4XEK3</accession>
<dbReference type="CDD" id="cd01839">
    <property type="entry name" value="SGNH_arylesterase_like"/>
    <property type="match status" value="1"/>
</dbReference>
<evidence type="ECO:0000313" key="3">
    <source>
        <dbReference type="Proteomes" id="UP000238288"/>
    </source>
</evidence>
<dbReference type="InterPro" id="IPR036514">
    <property type="entry name" value="SGNH_hydro_sf"/>
</dbReference>
<gene>
    <name evidence="2" type="ORF">PCAR9_B0273</name>
    <name evidence="1" type="ORF">PCARR_b0329</name>
</gene>